<dbReference type="AlphaFoldDB" id="A0A1X9NE41"/>
<reference evidence="2 3" key="1">
    <citation type="submission" date="2016-11" db="EMBL/GenBank/DDBJ databases">
        <title>Trade-off between light-utilization and light-protection in marine flavobacteria.</title>
        <authorList>
            <person name="Kumagai Y."/>
        </authorList>
    </citation>
    <scope>NUCLEOTIDE SEQUENCE [LARGE SCALE GENOMIC DNA]</scope>
    <source>
        <strain evidence="2 3">NBRC 107125</strain>
    </source>
</reference>
<dbReference type="RefSeq" id="WP_085759498.1">
    <property type="nucleotide sequence ID" value="NZ_CP019343.1"/>
</dbReference>
<dbReference type="EMBL" id="CP019343">
    <property type="protein sequence ID" value="ARN75324.1"/>
    <property type="molecule type" value="Genomic_DNA"/>
</dbReference>
<dbReference type="Proteomes" id="UP000193450">
    <property type="component" value="Chromosome"/>
</dbReference>
<dbReference type="STRING" id="716816.BST96_15095"/>
<feature type="transmembrane region" description="Helical" evidence="1">
    <location>
        <begin position="69"/>
        <end position="88"/>
    </location>
</feature>
<organism evidence="2 3">
    <name type="scientific">Oceanicoccus sagamiensis</name>
    <dbReference type="NCBI Taxonomy" id="716816"/>
    <lineage>
        <taxon>Bacteria</taxon>
        <taxon>Pseudomonadati</taxon>
        <taxon>Pseudomonadota</taxon>
        <taxon>Gammaproteobacteria</taxon>
        <taxon>Cellvibrionales</taxon>
        <taxon>Spongiibacteraceae</taxon>
        <taxon>Oceanicoccus</taxon>
    </lineage>
</organism>
<evidence type="ECO:0000313" key="3">
    <source>
        <dbReference type="Proteomes" id="UP000193450"/>
    </source>
</evidence>
<dbReference type="KEGG" id="osg:BST96_15095"/>
<feature type="transmembrane region" description="Helical" evidence="1">
    <location>
        <begin position="100"/>
        <end position="118"/>
    </location>
</feature>
<protein>
    <submittedName>
        <fullName evidence="2">Uncharacterized protein</fullName>
    </submittedName>
</protein>
<keyword evidence="3" id="KW-1185">Reference proteome</keyword>
<name>A0A1X9NE41_9GAMM</name>
<proteinExistence type="predicted"/>
<feature type="transmembrane region" description="Helical" evidence="1">
    <location>
        <begin position="20"/>
        <end position="38"/>
    </location>
</feature>
<feature type="transmembrane region" description="Helical" evidence="1">
    <location>
        <begin position="45"/>
        <end position="63"/>
    </location>
</feature>
<evidence type="ECO:0000256" key="1">
    <source>
        <dbReference type="SAM" id="Phobius"/>
    </source>
</evidence>
<keyword evidence="1" id="KW-1133">Transmembrane helix</keyword>
<keyword evidence="1" id="KW-0812">Transmembrane</keyword>
<sequence>MSELINEMNAQMAVLPAPVQYWMNWMMLVFVFSIVFVWKHKAARYVLLSLVLTMPVAQAVFYLSGTVHLLGIAHLLIWGPLFYYLYYVEIKPTGIAFNSPYAVWLLLLMVTIAISLIFDIRDVVLVAMGSK</sequence>
<gene>
    <name evidence="2" type="ORF">BST96_15095</name>
</gene>
<keyword evidence="1" id="KW-0472">Membrane</keyword>
<evidence type="ECO:0000313" key="2">
    <source>
        <dbReference type="EMBL" id="ARN75324.1"/>
    </source>
</evidence>
<accession>A0A1X9NE41</accession>